<sequence>MENKLPFQLIEKIGVIDNDIKQEVLQILANSEYKPDVEIEPSWYYEHRG</sequence>
<reference evidence="8 9" key="2">
    <citation type="submission" date="2019-09" db="EMBL/GenBank/DDBJ databases">
        <title>Complete Genome Sequence and Methylome Analysis of free living Spirochaetas.</title>
        <authorList>
            <person name="Leshcheva N."/>
            <person name="Mikheeva N."/>
        </authorList>
    </citation>
    <scope>NUCLEOTIDE SEQUENCE [LARGE SCALE GENOMIC DNA]</scope>
    <source>
        <strain evidence="8 9">P</strain>
    </source>
</reference>
<proteinExistence type="inferred from homology"/>
<keyword evidence="2" id="KW-0328">Glycosyltransferase</keyword>
<dbReference type="AlphaFoldDB" id="A0A5C1QJP8"/>
<keyword evidence="5 6" id="KW-0238">DNA-binding</keyword>
<dbReference type="Pfam" id="PF14487">
    <property type="entry name" value="DarT"/>
    <property type="match status" value="1"/>
</dbReference>
<dbReference type="InterPro" id="IPR029494">
    <property type="entry name" value="DarT"/>
</dbReference>
<keyword evidence="4" id="KW-0548">Nucleotidyltransferase</keyword>
<evidence type="ECO:0000259" key="7">
    <source>
        <dbReference type="PROSITE" id="PS52018"/>
    </source>
</evidence>
<name>A0A5C1QJP8_9SPIO</name>
<gene>
    <name evidence="8" type="ORF">EW093_13095</name>
</gene>
<evidence type="ECO:0000256" key="4">
    <source>
        <dbReference type="ARBA" id="ARBA00022695"/>
    </source>
</evidence>
<dbReference type="GO" id="GO:0003677">
    <property type="term" value="F:DNA binding"/>
    <property type="evidence" value="ECO:0007669"/>
    <property type="project" value="UniProtKB-UniRule"/>
</dbReference>
<evidence type="ECO:0000313" key="9">
    <source>
        <dbReference type="Proteomes" id="UP000323824"/>
    </source>
</evidence>
<evidence type="ECO:0000256" key="3">
    <source>
        <dbReference type="ARBA" id="ARBA00022679"/>
    </source>
</evidence>
<protein>
    <submittedName>
        <fullName evidence="8">DUF4433 domain-containing protein</fullName>
    </submittedName>
</protein>
<dbReference type="GO" id="GO:0016779">
    <property type="term" value="F:nucleotidyltransferase activity"/>
    <property type="evidence" value="ECO:0007669"/>
    <property type="project" value="UniProtKB-KW"/>
</dbReference>
<dbReference type="OrthoDB" id="9780211at2"/>
<keyword evidence="9" id="KW-1185">Reference proteome</keyword>
<evidence type="ECO:0000256" key="2">
    <source>
        <dbReference type="ARBA" id="ARBA00022676"/>
    </source>
</evidence>
<evidence type="ECO:0000256" key="1">
    <source>
        <dbReference type="ARBA" id="ARBA00022649"/>
    </source>
</evidence>
<dbReference type="KEGG" id="sper:EW093_13095"/>
<keyword evidence="3" id="KW-0808">Transferase</keyword>
<comment type="caution">
    <text evidence="6">Lacks conserved residue(s) required for the propagation of feature annotation.</text>
</comment>
<comment type="similarity">
    <text evidence="6">Belongs to the DarT ADP-ribosyltransferase family.</text>
</comment>
<dbReference type="GO" id="GO:0016757">
    <property type="term" value="F:glycosyltransferase activity"/>
    <property type="evidence" value="ECO:0007669"/>
    <property type="project" value="UniProtKB-KW"/>
</dbReference>
<accession>A0A5C1QJP8</accession>
<organism evidence="8 9">
    <name type="scientific">Thiospirochaeta perfilievii</name>
    <dbReference type="NCBI Taxonomy" id="252967"/>
    <lineage>
        <taxon>Bacteria</taxon>
        <taxon>Pseudomonadati</taxon>
        <taxon>Spirochaetota</taxon>
        <taxon>Spirochaetia</taxon>
        <taxon>Spirochaetales</taxon>
        <taxon>Spirochaetaceae</taxon>
        <taxon>Thiospirochaeta</taxon>
    </lineage>
</organism>
<evidence type="ECO:0000256" key="5">
    <source>
        <dbReference type="ARBA" id="ARBA00023125"/>
    </source>
</evidence>
<dbReference type="Proteomes" id="UP000323824">
    <property type="component" value="Chromosome"/>
</dbReference>
<evidence type="ECO:0000256" key="6">
    <source>
        <dbReference type="PROSITE-ProRule" id="PRU01362"/>
    </source>
</evidence>
<keyword evidence="1 6" id="KW-1277">Toxin-antitoxin system</keyword>
<evidence type="ECO:0000313" key="8">
    <source>
        <dbReference type="EMBL" id="QEN06392.1"/>
    </source>
</evidence>
<reference evidence="8 9" key="1">
    <citation type="submission" date="2019-02" db="EMBL/GenBank/DDBJ databases">
        <authorList>
            <person name="Fomenkov A."/>
            <person name="Dubinina G."/>
            <person name="Grabovich M."/>
            <person name="Vincze T."/>
            <person name="Roberts R.J."/>
        </authorList>
    </citation>
    <scope>NUCLEOTIDE SEQUENCE [LARGE SCALE GENOMIC DNA]</scope>
    <source>
        <strain evidence="8 9">P</strain>
    </source>
</reference>
<dbReference type="EMBL" id="CP035807">
    <property type="protein sequence ID" value="QEN06392.1"/>
    <property type="molecule type" value="Genomic_DNA"/>
</dbReference>
<feature type="domain" description="DarT" evidence="7">
    <location>
        <begin position="1"/>
        <end position="45"/>
    </location>
</feature>
<dbReference type="PROSITE" id="PS52018">
    <property type="entry name" value="DART"/>
    <property type="match status" value="1"/>
</dbReference>